<evidence type="ECO:0000256" key="6">
    <source>
        <dbReference type="SAM" id="MobiDB-lite"/>
    </source>
</evidence>
<dbReference type="InterPro" id="IPR044810">
    <property type="entry name" value="WRKY_plant"/>
</dbReference>
<dbReference type="Proteomes" id="UP000825935">
    <property type="component" value="Chromosome 28"/>
</dbReference>
<evidence type="ECO:0000313" key="8">
    <source>
        <dbReference type="EMBL" id="KAH7293336.1"/>
    </source>
</evidence>
<dbReference type="GO" id="GO:0005634">
    <property type="term" value="C:nucleus"/>
    <property type="evidence" value="ECO:0007669"/>
    <property type="project" value="UniProtKB-SubCell"/>
</dbReference>
<dbReference type="PANTHER" id="PTHR31221:SF334">
    <property type="entry name" value="WRKY TRANSCRIPTION FACTOR 57-RELATED"/>
    <property type="match status" value="1"/>
</dbReference>
<dbReference type="EMBL" id="CM035433">
    <property type="protein sequence ID" value="KAH7293336.1"/>
    <property type="molecule type" value="Genomic_DNA"/>
</dbReference>
<name>A0A8T2RA72_CERRI</name>
<feature type="domain" description="WRKY" evidence="7">
    <location>
        <begin position="323"/>
        <end position="383"/>
    </location>
</feature>
<comment type="caution">
    <text evidence="8">The sequence shown here is derived from an EMBL/GenBank/DDBJ whole genome shotgun (WGS) entry which is preliminary data.</text>
</comment>
<dbReference type="Gene3D" id="2.20.25.80">
    <property type="entry name" value="WRKY domain"/>
    <property type="match status" value="1"/>
</dbReference>
<dbReference type="SMART" id="SM00774">
    <property type="entry name" value="WRKY"/>
    <property type="match status" value="1"/>
</dbReference>
<evidence type="ECO:0000256" key="1">
    <source>
        <dbReference type="ARBA" id="ARBA00004123"/>
    </source>
</evidence>
<dbReference type="GO" id="GO:0003700">
    <property type="term" value="F:DNA-binding transcription factor activity"/>
    <property type="evidence" value="ECO:0007669"/>
    <property type="project" value="InterPro"/>
</dbReference>
<dbReference type="InterPro" id="IPR003657">
    <property type="entry name" value="WRKY_dom"/>
</dbReference>
<keyword evidence="2" id="KW-0805">Transcription regulation</keyword>
<dbReference type="PANTHER" id="PTHR31221">
    <property type="entry name" value="WRKY TRANSCRIPTION FACTOR PROTEIN 1-RELATED"/>
    <property type="match status" value="1"/>
</dbReference>
<evidence type="ECO:0000256" key="2">
    <source>
        <dbReference type="ARBA" id="ARBA00023015"/>
    </source>
</evidence>
<accession>A0A8T2RA72</accession>
<organism evidence="8 9">
    <name type="scientific">Ceratopteris richardii</name>
    <name type="common">Triangle waterfern</name>
    <dbReference type="NCBI Taxonomy" id="49495"/>
    <lineage>
        <taxon>Eukaryota</taxon>
        <taxon>Viridiplantae</taxon>
        <taxon>Streptophyta</taxon>
        <taxon>Embryophyta</taxon>
        <taxon>Tracheophyta</taxon>
        <taxon>Polypodiopsida</taxon>
        <taxon>Polypodiidae</taxon>
        <taxon>Polypodiales</taxon>
        <taxon>Pteridineae</taxon>
        <taxon>Pteridaceae</taxon>
        <taxon>Parkerioideae</taxon>
        <taxon>Ceratopteris</taxon>
    </lineage>
</organism>
<keyword evidence="4" id="KW-0804">Transcription</keyword>
<comment type="subcellular location">
    <subcellularLocation>
        <location evidence="1">Nucleus</location>
    </subcellularLocation>
</comment>
<keyword evidence="3" id="KW-0238">DNA-binding</keyword>
<keyword evidence="9" id="KW-1185">Reference proteome</keyword>
<dbReference type="AlphaFoldDB" id="A0A8T2RA72"/>
<evidence type="ECO:0000313" key="9">
    <source>
        <dbReference type="Proteomes" id="UP000825935"/>
    </source>
</evidence>
<dbReference type="GO" id="GO:0043565">
    <property type="term" value="F:sequence-specific DNA binding"/>
    <property type="evidence" value="ECO:0007669"/>
    <property type="project" value="InterPro"/>
</dbReference>
<evidence type="ECO:0000256" key="4">
    <source>
        <dbReference type="ARBA" id="ARBA00023163"/>
    </source>
</evidence>
<dbReference type="OrthoDB" id="1305720at2759"/>
<protein>
    <recommendedName>
        <fullName evidence="7">WRKY domain-containing protein</fullName>
    </recommendedName>
</protein>
<dbReference type="Pfam" id="PF03106">
    <property type="entry name" value="WRKY"/>
    <property type="match status" value="1"/>
</dbReference>
<dbReference type="InterPro" id="IPR036576">
    <property type="entry name" value="WRKY_dom_sf"/>
</dbReference>
<reference evidence="8" key="1">
    <citation type="submission" date="2021-08" db="EMBL/GenBank/DDBJ databases">
        <title>WGS assembly of Ceratopteris richardii.</title>
        <authorList>
            <person name="Marchant D.B."/>
            <person name="Chen G."/>
            <person name="Jenkins J."/>
            <person name="Shu S."/>
            <person name="Leebens-Mack J."/>
            <person name="Grimwood J."/>
            <person name="Schmutz J."/>
            <person name="Soltis P."/>
            <person name="Soltis D."/>
            <person name="Chen Z.-H."/>
        </authorList>
    </citation>
    <scope>NUCLEOTIDE SEQUENCE</scope>
    <source>
        <strain evidence="8">Whitten #5841</strain>
        <tissue evidence="8">Leaf</tissue>
    </source>
</reference>
<dbReference type="SUPFAM" id="SSF118290">
    <property type="entry name" value="WRKY DNA-binding domain"/>
    <property type="match status" value="1"/>
</dbReference>
<evidence type="ECO:0000259" key="7">
    <source>
        <dbReference type="PROSITE" id="PS50811"/>
    </source>
</evidence>
<evidence type="ECO:0000256" key="3">
    <source>
        <dbReference type="ARBA" id="ARBA00023125"/>
    </source>
</evidence>
<gene>
    <name evidence="8" type="ORF">KP509_28G021300</name>
</gene>
<evidence type="ECO:0000256" key="5">
    <source>
        <dbReference type="ARBA" id="ARBA00023242"/>
    </source>
</evidence>
<feature type="region of interest" description="Disordered" evidence="6">
    <location>
        <begin position="361"/>
        <end position="384"/>
    </location>
</feature>
<dbReference type="PROSITE" id="PS50811">
    <property type="entry name" value="WRKY"/>
    <property type="match status" value="1"/>
</dbReference>
<proteinExistence type="predicted"/>
<keyword evidence="5" id="KW-0539">Nucleus</keyword>
<sequence>MNFSESEFISDLSFLFENNSLTGTHTAIHSAASIQPEMSPSVPGNRSSSVGVNTYGTSFVNPYQVTSLSPFMAQHPAFHQVHSHEQHMRIQPDLPFRLPSSQTAACRERHTADRGFGPIRRSGSFNVVTTSFAARQDVASTGRNLPLLYGNRQIADPQLRPSYSTGFPNAAITSCRTYQDVAGTSSNQRLLYRNRHTANPQLGSSYSNGFPSSAIASFSTDQEVVSTSTNLTQSYGHRHALVSPELSQNYGYSILPSRMPSSYTLPHAISSLNEQQFAYSNSGGLPVIHGDAVAVESMQHETSMPWDPTANIQITVEDCPPNLSDGYGWLKYGRKNIKSNPYPRSYFRCAVRSCKAKKRIQKSPRGSGSVTFIYTGKHNHPSSS</sequence>